<evidence type="ECO:0000313" key="3">
    <source>
        <dbReference type="EMBL" id="RII31843.1"/>
    </source>
</evidence>
<dbReference type="Proteomes" id="UP000265930">
    <property type="component" value="Unassembled WGS sequence"/>
</dbReference>
<feature type="transmembrane region" description="Helical" evidence="2">
    <location>
        <begin position="16"/>
        <end position="40"/>
    </location>
</feature>
<dbReference type="AlphaFoldDB" id="A0A399IG57"/>
<evidence type="ECO:0000256" key="2">
    <source>
        <dbReference type="SAM" id="Phobius"/>
    </source>
</evidence>
<gene>
    <name evidence="3" type="ORF">D2A34_26110</name>
</gene>
<feature type="transmembrane region" description="Helical" evidence="2">
    <location>
        <begin position="61"/>
        <end position="82"/>
    </location>
</feature>
<evidence type="ECO:0000313" key="4">
    <source>
        <dbReference type="Proteomes" id="UP000265930"/>
    </source>
</evidence>
<feature type="transmembrane region" description="Helical" evidence="2">
    <location>
        <begin position="102"/>
        <end position="126"/>
    </location>
</feature>
<keyword evidence="2" id="KW-0812">Transmembrane</keyword>
<organism evidence="3 4">
    <name type="scientific">Clostridium chromiireducens</name>
    <dbReference type="NCBI Taxonomy" id="225345"/>
    <lineage>
        <taxon>Bacteria</taxon>
        <taxon>Bacillati</taxon>
        <taxon>Bacillota</taxon>
        <taxon>Clostridia</taxon>
        <taxon>Eubacteriales</taxon>
        <taxon>Clostridiaceae</taxon>
        <taxon>Clostridium</taxon>
    </lineage>
</organism>
<sequence>MNMGTNYSLGGTFSTLLLLLTKLLIIVLAVLVILGVIAWIRDNFLKNKESKLMQNVNEDPILKAVAVITASVIGLVLVFTLLSSLFNTGGMYYNHILNMTSIIMILIKLLMFILVISLVLAGVMYFKNQYESGNLNLNLFSTNNTTNTTGNKENNNKAIETETQDKK</sequence>
<keyword evidence="2" id="KW-0472">Membrane</keyword>
<proteinExistence type="predicted"/>
<protein>
    <submittedName>
        <fullName evidence="3">Uncharacterized protein</fullName>
    </submittedName>
</protein>
<name>A0A399IG57_9CLOT</name>
<feature type="region of interest" description="Disordered" evidence="1">
    <location>
        <begin position="147"/>
        <end position="167"/>
    </location>
</feature>
<dbReference type="RefSeq" id="WP_119368309.1">
    <property type="nucleotide sequence ID" value="NZ_QXDJ01000012.1"/>
</dbReference>
<reference evidence="3 4" key="1">
    <citation type="submission" date="2018-08" db="EMBL/GenBank/DDBJ databases">
        <title>Genome of Clostridium chromiireducens C1, DSM12136.</title>
        <authorList>
            <person name="Xing M."/>
            <person name="Wei Y."/>
            <person name="Ang E.L."/>
            <person name="Zhao H."/>
            <person name="Zhang Y."/>
        </authorList>
    </citation>
    <scope>NUCLEOTIDE SEQUENCE [LARGE SCALE GENOMIC DNA]</scope>
    <source>
        <strain evidence="3 4">C1</strain>
    </source>
</reference>
<evidence type="ECO:0000256" key="1">
    <source>
        <dbReference type="SAM" id="MobiDB-lite"/>
    </source>
</evidence>
<accession>A0A399IG57</accession>
<keyword evidence="2" id="KW-1133">Transmembrane helix</keyword>
<dbReference type="EMBL" id="QXDJ01000012">
    <property type="protein sequence ID" value="RII31843.1"/>
    <property type="molecule type" value="Genomic_DNA"/>
</dbReference>
<comment type="caution">
    <text evidence="3">The sequence shown here is derived from an EMBL/GenBank/DDBJ whole genome shotgun (WGS) entry which is preliminary data.</text>
</comment>